<accession>A0A2Z4AG40</accession>
<dbReference type="KEGG" id="mtar:DF168_01195"/>
<evidence type="ECO:0000313" key="3">
    <source>
        <dbReference type="Proteomes" id="UP000247465"/>
    </source>
</evidence>
<gene>
    <name evidence="2" type="primary">iolO_4</name>
    <name evidence="2" type="ORF">DF168_01195</name>
</gene>
<dbReference type="AlphaFoldDB" id="A0A2Z4AG40"/>
<sequence>MKLAIHTSAFSKIALSKILPFIANAGYENVEIAADISESHHFGAHDATGQEVASLFSLLKEVGLNLAAIDIGGWDLPLCIANLDETERKSAVKNTIHAVAVTSDLGCPLITSHLWGLPKAKSQKKIPDFRSAFLRSIEDIVPILEARNVEMNFMPHPGGFIEESNATVDLVREANCTQVGYTYGTSHSFVINQPTQTLSDMIHYAGQTLTHVLVSDTHDVKRIIAPPEVKAHEHTVPGRGDIDFSALILALNKIDYNRCLCVHLISERDRIFDAARETRKQVEQWLMSPGNQHV</sequence>
<feature type="domain" description="Xylose isomerase-like TIM barrel" evidence="1">
    <location>
        <begin position="21"/>
        <end position="281"/>
    </location>
</feature>
<dbReference type="SUPFAM" id="SSF51658">
    <property type="entry name" value="Xylose isomerase-like"/>
    <property type="match status" value="1"/>
</dbReference>
<proteinExistence type="predicted"/>
<dbReference type="Gene3D" id="3.20.20.150">
    <property type="entry name" value="Divalent-metal-dependent TIM barrel enzymes"/>
    <property type="match status" value="1"/>
</dbReference>
<dbReference type="InterPro" id="IPR036237">
    <property type="entry name" value="Xyl_isomerase-like_sf"/>
</dbReference>
<dbReference type="PANTHER" id="PTHR12110:SF21">
    <property type="entry name" value="XYLOSE ISOMERASE-LIKE TIM BARREL DOMAIN-CONTAINING PROTEIN"/>
    <property type="match status" value="1"/>
</dbReference>
<dbReference type="InterPro" id="IPR050312">
    <property type="entry name" value="IolE/XylAMocC-like"/>
</dbReference>
<evidence type="ECO:0000259" key="1">
    <source>
        <dbReference type="Pfam" id="PF01261"/>
    </source>
</evidence>
<dbReference type="Proteomes" id="UP000247465">
    <property type="component" value="Chromosome"/>
</dbReference>
<dbReference type="EMBL" id="CP029803">
    <property type="protein sequence ID" value="AWT59996.1"/>
    <property type="molecule type" value="Genomic_DNA"/>
</dbReference>
<name>A0A2Z4AG40_9BACT</name>
<dbReference type="Pfam" id="PF01261">
    <property type="entry name" value="AP_endonuc_2"/>
    <property type="match status" value="1"/>
</dbReference>
<organism evidence="2 3">
    <name type="scientific">Candidatus Moanibacter tarae</name>
    <dbReference type="NCBI Taxonomy" id="2200854"/>
    <lineage>
        <taxon>Bacteria</taxon>
        <taxon>Pseudomonadati</taxon>
        <taxon>Verrucomicrobiota</taxon>
        <taxon>Opitutia</taxon>
        <taxon>Puniceicoccales</taxon>
        <taxon>Puniceicoccales incertae sedis</taxon>
        <taxon>Candidatus Moanibacter</taxon>
    </lineage>
</organism>
<keyword evidence="2" id="KW-0413">Isomerase</keyword>
<dbReference type="PANTHER" id="PTHR12110">
    <property type="entry name" value="HYDROXYPYRUVATE ISOMERASE"/>
    <property type="match status" value="1"/>
</dbReference>
<dbReference type="GO" id="GO:0016853">
    <property type="term" value="F:isomerase activity"/>
    <property type="evidence" value="ECO:0007669"/>
    <property type="project" value="UniProtKB-KW"/>
</dbReference>
<dbReference type="EC" id="5.1.3.-" evidence="2"/>
<dbReference type="InterPro" id="IPR013022">
    <property type="entry name" value="Xyl_isomerase-like_TIM-brl"/>
</dbReference>
<evidence type="ECO:0000313" key="2">
    <source>
        <dbReference type="EMBL" id="AWT59996.1"/>
    </source>
</evidence>
<protein>
    <submittedName>
        <fullName evidence="2">5-keto-L-gluconate epimerase</fullName>
        <ecNumber evidence="2">5.1.3.-</ecNumber>
    </submittedName>
</protein>
<reference evidence="2 3" key="1">
    <citation type="submission" date="2018-06" db="EMBL/GenBank/DDBJ databases">
        <title>Draft Genome Sequence of a Novel Marine Bacterium Related to the Verrucomicrobia.</title>
        <authorList>
            <person name="Vosseberg J."/>
            <person name="Martijn J."/>
            <person name="Ettema T.J.G."/>
        </authorList>
    </citation>
    <scope>NUCLEOTIDE SEQUENCE [LARGE SCALE GENOMIC DNA]</scope>
    <source>
        <strain evidence="2">TARA_B100001123</strain>
    </source>
</reference>